<organism evidence="1 2">
    <name type="scientific">Gryllus longicercus</name>
    <dbReference type="NCBI Taxonomy" id="2509291"/>
    <lineage>
        <taxon>Eukaryota</taxon>
        <taxon>Metazoa</taxon>
        <taxon>Ecdysozoa</taxon>
        <taxon>Arthropoda</taxon>
        <taxon>Hexapoda</taxon>
        <taxon>Insecta</taxon>
        <taxon>Pterygota</taxon>
        <taxon>Neoptera</taxon>
        <taxon>Polyneoptera</taxon>
        <taxon>Orthoptera</taxon>
        <taxon>Ensifera</taxon>
        <taxon>Gryllidea</taxon>
        <taxon>Grylloidea</taxon>
        <taxon>Gryllidae</taxon>
        <taxon>Gryllinae</taxon>
        <taxon>Gryllus</taxon>
    </lineage>
</organism>
<keyword evidence="2" id="KW-1185">Reference proteome</keyword>
<evidence type="ECO:0000313" key="2">
    <source>
        <dbReference type="Proteomes" id="UP001378592"/>
    </source>
</evidence>
<gene>
    <name evidence="1" type="ORF">R5R35_008819</name>
</gene>
<evidence type="ECO:0000313" key="1">
    <source>
        <dbReference type="EMBL" id="KAK7791488.1"/>
    </source>
</evidence>
<protein>
    <submittedName>
        <fullName evidence="1">Uncharacterized protein</fullName>
    </submittedName>
</protein>
<dbReference type="EMBL" id="JAZDUA010000532">
    <property type="protein sequence ID" value="KAK7791488.1"/>
    <property type="molecule type" value="Genomic_DNA"/>
</dbReference>
<name>A0AAN9V4K5_9ORTH</name>
<reference evidence="1 2" key="1">
    <citation type="submission" date="2024-03" db="EMBL/GenBank/DDBJ databases">
        <title>The genome assembly and annotation of the cricket Gryllus longicercus Weissman &amp; Gray.</title>
        <authorList>
            <person name="Szrajer S."/>
            <person name="Gray D."/>
            <person name="Ylla G."/>
        </authorList>
    </citation>
    <scope>NUCLEOTIDE SEQUENCE [LARGE SCALE GENOMIC DNA]</scope>
    <source>
        <strain evidence="1">DAG 2021-001</strain>
        <tissue evidence="1">Whole body minus gut</tissue>
    </source>
</reference>
<sequence>MANSFKEVLQRRLQDYLQSSGIITDYVEGFENLLKELEANGYGYSVRSSQ</sequence>
<dbReference type="Proteomes" id="UP001378592">
    <property type="component" value="Unassembled WGS sequence"/>
</dbReference>
<comment type="caution">
    <text evidence="1">The sequence shown here is derived from an EMBL/GenBank/DDBJ whole genome shotgun (WGS) entry which is preliminary data.</text>
</comment>
<dbReference type="AlphaFoldDB" id="A0AAN9V4K5"/>
<accession>A0AAN9V4K5</accession>
<proteinExistence type="predicted"/>